<name>G2QMV2_THET4</name>
<accession>G2QMV2</accession>
<evidence type="ECO:0000313" key="4">
    <source>
        <dbReference type="Proteomes" id="UP000007322"/>
    </source>
</evidence>
<sequence>MGQFFETIPEYLMKWILEQKMFWVATAPLAASGHVNVSPKGGPYFGLLDDRTFWYMDLTGSGTETIAHLYEPGNGRITVMFGSFEGPPRIVRLFGHGTVLERPGHETRLIPIRISPERGGAGSTFDDFVKKHDVEVIPSSRSIIIVRLHQVASSCGYSVPFYEFKGFRATLNEVFAKKEEKFVQGASDESRERYWAYRNSYSVDGLPGMRIGYETHKREGIAPIEKMVGPAAPRGYAYRNSRSFSAWHLVLVAVLSVLCTVLSFPLLVPLLQRIYDPAVLSSFRSS</sequence>
<feature type="transmembrane region" description="Helical" evidence="1">
    <location>
        <begin position="246"/>
        <end position="268"/>
    </location>
</feature>
<dbReference type="OMA" id="YYDFVGH"/>
<dbReference type="InterPro" id="IPR012349">
    <property type="entry name" value="Split_barrel_FMN-bd"/>
</dbReference>
<evidence type="ECO:0000259" key="2">
    <source>
        <dbReference type="Pfam" id="PF01243"/>
    </source>
</evidence>
<evidence type="ECO:0000313" key="3">
    <source>
        <dbReference type="EMBL" id="AEO60492.1"/>
    </source>
</evidence>
<organism evidence="3 4">
    <name type="scientific">Thermothelomyces thermophilus (strain ATCC 42464 / BCRC 31852 / DSM 1799)</name>
    <name type="common">Sporotrichum thermophile</name>
    <dbReference type="NCBI Taxonomy" id="573729"/>
    <lineage>
        <taxon>Eukaryota</taxon>
        <taxon>Fungi</taxon>
        <taxon>Dikarya</taxon>
        <taxon>Ascomycota</taxon>
        <taxon>Pezizomycotina</taxon>
        <taxon>Sordariomycetes</taxon>
        <taxon>Sordariomycetidae</taxon>
        <taxon>Sordariales</taxon>
        <taxon>Chaetomiaceae</taxon>
        <taxon>Thermothelomyces</taxon>
    </lineage>
</organism>
<dbReference type="HOGENOM" id="CLU_054794_2_0_1"/>
<proteinExistence type="predicted"/>
<dbReference type="SUPFAM" id="SSF50475">
    <property type="entry name" value="FMN-binding split barrel"/>
    <property type="match status" value="1"/>
</dbReference>
<keyword evidence="4" id="KW-1185">Reference proteome</keyword>
<dbReference type="InterPro" id="IPR011576">
    <property type="entry name" value="Pyridox_Oxase_N"/>
</dbReference>
<dbReference type="InParanoid" id="G2QMV2"/>
<dbReference type="PANTHER" id="PTHR39336">
    <property type="entry name" value="PYRIDOXAMINE PHOSPHATE OXIDASE FAMILY PROTEIN (AFU_ORTHOLOGUE AFUA_6G11440)"/>
    <property type="match status" value="1"/>
</dbReference>
<keyword evidence="1" id="KW-0812">Transmembrane</keyword>
<gene>
    <name evidence="3" type="ORF">MYCTH_2309723</name>
</gene>
<dbReference type="eggNOG" id="ENOG502S3ZI">
    <property type="taxonomic scope" value="Eukaryota"/>
</dbReference>
<dbReference type="PANTHER" id="PTHR39336:SF3">
    <property type="entry name" value="PYRIDOXAMINE PHOSPHATE OXIDASE"/>
    <property type="match status" value="1"/>
</dbReference>
<protein>
    <recommendedName>
        <fullName evidence="2">Pyridoxamine 5'-phosphate oxidase N-terminal domain-containing protein</fullName>
    </recommendedName>
</protein>
<dbReference type="AlphaFoldDB" id="G2QMV2"/>
<dbReference type="Gene3D" id="2.30.110.10">
    <property type="entry name" value="Electron Transport, Fmn-binding Protein, Chain A"/>
    <property type="match status" value="1"/>
</dbReference>
<reference evidence="3 4" key="1">
    <citation type="journal article" date="2011" name="Nat. Biotechnol.">
        <title>Comparative genomic analysis of the thermophilic biomass-degrading fungi Myceliophthora thermophila and Thielavia terrestris.</title>
        <authorList>
            <person name="Berka R.M."/>
            <person name="Grigoriev I.V."/>
            <person name="Otillar R."/>
            <person name="Salamov A."/>
            <person name="Grimwood J."/>
            <person name="Reid I."/>
            <person name="Ishmael N."/>
            <person name="John T."/>
            <person name="Darmond C."/>
            <person name="Moisan M.-C."/>
            <person name="Henrissat B."/>
            <person name="Coutinho P.M."/>
            <person name="Lombard V."/>
            <person name="Natvig D.O."/>
            <person name="Lindquist E."/>
            <person name="Schmutz J."/>
            <person name="Lucas S."/>
            <person name="Harris P."/>
            <person name="Powlowski J."/>
            <person name="Bellemare A."/>
            <person name="Taylor D."/>
            <person name="Butler G."/>
            <person name="de Vries R.P."/>
            <person name="Allijn I.E."/>
            <person name="van den Brink J."/>
            <person name="Ushinsky S."/>
            <person name="Storms R."/>
            <person name="Powell A.J."/>
            <person name="Paulsen I.T."/>
            <person name="Elbourne L.D.H."/>
            <person name="Baker S.E."/>
            <person name="Magnuson J."/>
            <person name="LaBoissiere S."/>
            <person name="Clutterbuck A.J."/>
            <person name="Martinez D."/>
            <person name="Wogulis M."/>
            <person name="de Leon A.L."/>
            <person name="Rey M.W."/>
            <person name="Tsang A."/>
        </authorList>
    </citation>
    <scope>NUCLEOTIDE SEQUENCE [LARGE SCALE GENOMIC DNA]</scope>
    <source>
        <strain evidence="4">ATCC 42464 / BCRC 31852 / DSM 1799</strain>
    </source>
</reference>
<dbReference type="VEuPathDB" id="FungiDB:MYCTH_2309723"/>
<dbReference type="OrthoDB" id="539398at2759"/>
<dbReference type="Pfam" id="PF01243">
    <property type="entry name" value="PNPOx_N"/>
    <property type="match status" value="1"/>
</dbReference>
<keyword evidence="1" id="KW-0472">Membrane</keyword>
<dbReference type="GeneID" id="11511528"/>
<dbReference type="RefSeq" id="XP_003665737.1">
    <property type="nucleotide sequence ID" value="XM_003665689.1"/>
</dbReference>
<feature type="domain" description="Pyridoxamine 5'-phosphate oxidase N-terminal" evidence="2">
    <location>
        <begin position="12"/>
        <end position="109"/>
    </location>
</feature>
<dbReference type="Proteomes" id="UP000007322">
    <property type="component" value="Chromosome 6"/>
</dbReference>
<dbReference type="STRING" id="573729.G2QMV2"/>
<evidence type="ECO:0000256" key="1">
    <source>
        <dbReference type="SAM" id="Phobius"/>
    </source>
</evidence>
<dbReference type="EMBL" id="CP003007">
    <property type="protein sequence ID" value="AEO60492.1"/>
    <property type="molecule type" value="Genomic_DNA"/>
</dbReference>
<keyword evidence="1" id="KW-1133">Transmembrane helix</keyword>
<dbReference type="KEGG" id="mtm:MYCTH_2309723"/>